<dbReference type="InterPro" id="IPR015915">
    <property type="entry name" value="Kelch-typ_b-propeller"/>
</dbReference>
<accession>A0A5D2PZW1</accession>
<dbReference type="SUPFAM" id="SSF117281">
    <property type="entry name" value="Kelch motif"/>
    <property type="match status" value="1"/>
</dbReference>
<dbReference type="AlphaFoldDB" id="A0A5D2PZW1"/>
<reference evidence="1 2" key="1">
    <citation type="submission" date="2019-07" db="EMBL/GenBank/DDBJ databases">
        <title>WGS assembly of Gossypium tomentosum.</title>
        <authorList>
            <person name="Chen Z.J."/>
            <person name="Sreedasyam A."/>
            <person name="Ando A."/>
            <person name="Song Q."/>
            <person name="De L."/>
            <person name="Hulse-Kemp A."/>
            <person name="Ding M."/>
            <person name="Ye W."/>
            <person name="Kirkbride R."/>
            <person name="Jenkins J."/>
            <person name="Plott C."/>
            <person name="Lovell J."/>
            <person name="Lin Y.-M."/>
            <person name="Vaughn R."/>
            <person name="Liu B."/>
            <person name="Li W."/>
            <person name="Simpson S."/>
            <person name="Scheffler B."/>
            <person name="Saski C."/>
            <person name="Grover C."/>
            <person name="Hu G."/>
            <person name="Conover J."/>
            <person name="Carlson J."/>
            <person name="Shu S."/>
            <person name="Boston L."/>
            <person name="Williams M."/>
            <person name="Peterson D."/>
            <person name="Mcgee K."/>
            <person name="Jones D."/>
            <person name="Wendel J."/>
            <person name="Stelly D."/>
            <person name="Grimwood J."/>
            <person name="Schmutz J."/>
        </authorList>
    </citation>
    <scope>NUCLEOTIDE SEQUENCE [LARGE SCALE GENOMIC DNA]</scope>
    <source>
        <strain evidence="1">7179.01</strain>
    </source>
</reference>
<name>A0A5D2PZW1_GOSTO</name>
<gene>
    <name evidence="1" type="ORF">ES332_A06G032800v1</name>
</gene>
<keyword evidence="2" id="KW-1185">Reference proteome</keyword>
<sequence length="261" mass="30253">MSSNTNGEIKALFFLDKTRRDSEDRRRSDLRFLDLERGEISDILSTIPPDVYNGFSVVTCGNHAYAIGGKMIYRSTDHVFLFDFKHAERGWRKATSMLYCRGFPEALAVEGKIYVFEGSGVCFGEVYDISGDNSFRSRILVHFRRDRSLYAYYYNDKSWVCLDPKFPYWSRTVGIAGNVLYVFYEFCDETFWKAYDVQDKKWLPLKWLTEFSCTSGYTLNCFEYLIIRMWCNRHGGIYAAGDGGHGTSDSFQSADHKILMP</sequence>
<dbReference type="Proteomes" id="UP000322667">
    <property type="component" value="Chromosome A06"/>
</dbReference>
<dbReference type="Gene3D" id="2.120.10.80">
    <property type="entry name" value="Kelch-type beta propeller"/>
    <property type="match status" value="1"/>
</dbReference>
<proteinExistence type="predicted"/>
<evidence type="ECO:0000313" key="2">
    <source>
        <dbReference type="Proteomes" id="UP000322667"/>
    </source>
</evidence>
<evidence type="ECO:0000313" key="1">
    <source>
        <dbReference type="EMBL" id="TYI21353.1"/>
    </source>
</evidence>
<organism evidence="1 2">
    <name type="scientific">Gossypium tomentosum</name>
    <name type="common">Hawaiian cotton</name>
    <name type="synonym">Gossypium sandvicense</name>
    <dbReference type="NCBI Taxonomy" id="34277"/>
    <lineage>
        <taxon>Eukaryota</taxon>
        <taxon>Viridiplantae</taxon>
        <taxon>Streptophyta</taxon>
        <taxon>Embryophyta</taxon>
        <taxon>Tracheophyta</taxon>
        <taxon>Spermatophyta</taxon>
        <taxon>Magnoliopsida</taxon>
        <taxon>eudicotyledons</taxon>
        <taxon>Gunneridae</taxon>
        <taxon>Pentapetalae</taxon>
        <taxon>rosids</taxon>
        <taxon>malvids</taxon>
        <taxon>Malvales</taxon>
        <taxon>Malvaceae</taxon>
        <taxon>Malvoideae</taxon>
        <taxon>Gossypium</taxon>
    </lineage>
</organism>
<protein>
    <submittedName>
        <fullName evidence="1">Uncharacterized protein</fullName>
    </submittedName>
</protein>
<dbReference type="EMBL" id="CM017615">
    <property type="protein sequence ID" value="TYI21353.1"/>
    <property type="molecule type" value="Genomic_DNA"/>
</dbReference>